<protein>
    <recommendedName>
        <fullName evidence="8">Peptidase M50 domain-containing protein</fullName>
    </recommendedName>
</protein>
<keyword evidence="10" id="KW-1185">Reference proteome</keyword>
<keyword evidence="5 7" id="KW-1133">Transmembrane helix</keyword>
<comment type="similarity">
    <text evidence="3">Belongs to the peptidase M50B family.</text>
</comment>
<feature type="transmembrane region" description="Helical" evidence="7">
    <location>
        <begin position="82"/>
        <end position="107"/>
    </location>
</feature>
<organism evidence="9 10">
    <name type="scientific">Guptibacillus hwajinpoensis</name>
    <dbReference type="NCBI Taxonomy" id="208199"/>
    <lineage>
        <taxon>Bacteria</taxon>
        <taxon>Bacillati</taxon>
        <taxon>Bacillota</taxon>
        <taxon>Bacilli</taxon>
        <taxon>Bacillales</taxon>
        <taxon>Guptibacillaceae</taxon>
        <taxon>Guptibacillus</taxon>
    </lineage>
</organism>
<evidence type="ECO:0000256" key="7">
    <source>
        <dbReference type="SAM" id="Phobius"/>
    </source>
</evidence>
<dbReference type="RefSeq" id="WP_048310639.1">
    <property type="nucleotide sequence ID" value="NZ_CP119526.1"/>
</dbReference>
<name>A0A0J6D2C9_9BACL</name>
<evidence type="ECO:0000256" key="4">
    <source>
        <dbReference type="ARBA" id="ARBA00022692"/>
    </source>
</evidence>
<feature type="transmembrane region" description="Helical" evidence="7">
    <location>
        <begin position="113"/>
        <end position="132"/>
    </location>
</feature>
<evidence type="ECO:0000256" key="1">
    <source>
        <dbReference type="ARBA" id="ARBA00001947"/>
    </source>
</evidence>
<dbReference type="EMBL" id="LELK01000001">
    <property type="protein sequence ID" value="KMM39468.1"/>
    <property type="molecule type" value="Genomic_DNA"/>
</dbReference>
<dbReference type="AlphaFoldDB" id="A0A0J6D2C9"/>
<reference evidence="9" key="1">
    <citation type="submission" date="2015-06" db="EMBL/GenBank/DDBJ databases">
        <authorList>
            <person name="Liu B."/>
            <person name="Wang J."/>
            <person name="Zhu Y."/>
            <person name="Liu G."/>
            <person name="Chen Q."/>
            <person name="Zheng C."/>
            <person name="Che J."/>
            <person name="Ge C."/>
            <person name="Shi H."/>
            <person name="Pan Z."/>
            <person name="Liu X."/>
        </authorList>
    </citation>
    <scope>NUCLEOTIDE SEQUENCE [LARGE SCALE GENOMIC DNA]</scope>
    <source>
        <strain evidence="9">DSM 16346</strain>
    </source>
</reference>
<comment type="caution">
    <text evidence="9">The sequence shown here is derived from an EMBL/GenBank/DDBJ whole genome shotgun (WGS) entry which is preliminary data.</text>
</comment>
<comment type="cofactor">
    <cofactor evidence="1">
        <name>Zn(2+)</name>
        <dbReference type="ChEBI" id="CHEBI:29105"/>
    </cofactor>
</comment>
<feature type="transmembrane region" description="Helical" evidence="7">
    <location>
        <begin position="12"/>
        <end position="32"/>
    </location>
</feature>
<dbReference type="GO" id="GO:0016020">
    <property type="term" value="C:membrane"/>
    <property type="evidence" value="ECO:0007669"/>
    <property type="project" value="UniProtKB-SubCell"/>
</dbReference>
<dbReference type="GO" id="GO:0006508">
    <property type="term" value="P:proteolysis"/>
    <property type="evidence" value="ECO:0007669"/>
    <property type="project" value="InterPro"/>
</dbReference>
<keyword evidence="6 7" id="KW-0472">Membrane</keyword>
<keyword evidence="4 7" id="KW-0812">Transmembrane</keyword>
<dbReference type="STRING" id="157733.AB986_09825"/>
<feature type="domain" description="Peptidase M50" evidence="8">
    <location>
        <begin position="14"/>
        <end position="103"/>
    </location>
</feature>
<dbReference type="Pfam" id="PF02163">
    <property type="entry name" value="Peptidase_M50"/>
    <property type="match status" value="1"/>
</dbReference>
<dbReference type="InterPro" id="IPR008915">
    <property type="entry name" value="Peptidase_M50"/>
</dbReference>
<evidence type="ECO:0000256" key="3">
    <source>
        <dbReference type="ARBA" id="ARBA00007931"/>
    </source>
</evidence>
<comment type="subcellular location">
    <subcellularLocation>
        <location evidence="2">Membrane</location>
        <topology evidence="2">Multi-pass membrane protein</topology>
    </subcellularLocation>
</comment>
<evidence type="ECO:0000259" key="8">
    <source>
        <dbReference type="Pfam" id="PF02163"/>
    </source>
</evidence>
<evidence type="ECO:0000256" key="6">
    <source>
        <dbReference type="ARBA" id="ARBA00023136"/>
    </source>
</evidence>
<accession>A0A0J6D2C9</accession>
<gene>
    <name evidence="9" type="ORF">AB986_09825</name>
</gene>
<evidence type="ECO:0000313" key="9">
    <source>
        <dbReference type="EMBL" id="KMM39468.1"/>
    </source>
</evidence>
<proteinExistence type="inferred from homology"/>
<evidence type="ECO:0000256" key="2">
    <source>
        <dbReference type="ARBA" id="ARBA00004141"/>
    </source>
</evidence>
<dbReference type="Proteomes" id="UP000035996">
    <property type="component" value="Unassembled WGS sequence"/>
</dbReference>
<evidence type="ECO:0000313" key="10">
    <source>
        <dbReference type="Proteomes" id="UP000035996"/>
    </source>
</evidence>
<sequence length="159" mass="18364">MFTFSDIPMFFVNFFVILPIITLIHEAGHVLIARLFGGKIKFCIGTGKTVFHIGPLEVKKKYFMEGWCQYEDLTYNRTWAHVAIYAAGSLFNIIVILIMNALIYADVIPVDLFFYQFTYFSIYFIFFSLMPYRNDAGKPSDGMAIFDVIRYGKAEDPID</sequence>
<evidence type="ECO:0000256" key="5">
    <source>
        <dbReference type="ARBA" id="ARBA00022989"/>
    </source>
</evidence>